<gene>
    <name evidence="2" type="ORF">EPI11_18620</name>
</gene>
<dbReference type="Proteomes" id="UP000287527">
    <property type="component" value="Unassembled WGS sequence"/>
</dbReference>
<keyword evidence="3" id="KW-1185">Reference proteome</keyword>
<reference evidence="2 3" key="1">
    <citation type="submission" date="2019-01" db="EMBL/GenBank/DDBJ databases">
        <title>Flavobacterium sp. nov.,isolated from freshwater.</title>
        <authorList>
            <person name="Zhang R."/>
            <person name="Du Z.-J."/>
        </authorList>
    </citation>
    <scope>NUCLEOTIDE SEQUENCE [LARGE SCALE GENOMIC DNA]</scope>
    <source>
        <strain evidence="2 3">1E403</strain>
    </source>
</reference>
<organism evidence="2 3">
    <name type="scientific">Flavobacterium cerinum</name>
    <dbReference type="NCBI Taxonomy" id="2502784"/>
    <lineage>
        <taxon>Bacteria</taxon>
        <taxon>Pseudomonadati</taxon>
        <taxon>Bacteroidota</taxon>
        <taxon>Flavobacteriia</taxon>
        <taxon>Flavobacteriales</taxon>
        <taxon>Flavobacteriaceae</taxon>
        <taxon>Flavobacterium</taxon>
    </lineage>
</organism>
<keyword evidence="1" id="KW-1133">Transmembrane helix</keyword>
<dbReference type="AlphaFoldDB" id="A0A444GKY6"/>
<proteinExistence type="predicted"/>
<feature type="transmembrane region" description="Helical" evidence="1">
    <location>
        <begin position="85"/>
        <end position="108"/>
    </location>
</feature>
<keyword evidence="1" id="KW-0812">Transmembrane</keyword>
<evidence type="ECO:0000256" key="1">
    <source>
        <dbReference type="SAM" id="Phobius"/>
    </source>
</evidence>
<feature type="transmembrane region" description="Helical" evidence="1">
    <location>
        <begin position="200"/>
        <end position="223"/>
    </location>
</feature>
<accession>A0A444GKY6</accession>
<feature type="transmembrane region" description="Helical" evidence="1">
    <location>
        <begin position="120"/>
        <end position="142"/>
    </location>
</feature>
<dbReference type="RefSeq" id="WP_128391501.1">
    <property type="nucleotide sequence ID" value="NZ_SBII01000020.1"/>
</dbReference>
<protein>
    <submittedName>
        <fullName evidence="2">DUF1345 domain-containing protein</fullName>
    </submittedName>
</protein>
<dbReference type="InterPro" id="IPR009781">
    <property type="entry name" value="DUF1345"/>
</dbReference>
<feature type="transmembrane region" description="Helical" evidence="1">
    <location>
        <begin position="20"/>
        <end position="38"/>
    </location>
</feature>
<evidence type="ECO:0000313" key="2">
    <source>
        <dbReference type="EMBL" id="RWW91651.1"/>
    </source>
</evidence>
<keyword evidence="1" id="KW-0472">Membrane</keyword>
<feature type="transmembrane region" description="Helical" evidence="1">
    <location>
        <begin position="44"/>
        <end position="64"/>
    </location>
</feature>
<sequence length="227" mass="25620">MSKKSVLSRWVAKTSGYQKLLFSLLFAVCISIGMIPLQISTVTLIIFCWDVFAIAMIGMMWLLFFTTTAKEQQGIVKKQDDDIKVIFTIVLISVCISLVGTLLLIFSTDGSVFEKELRTVITLIAICTSWILLHTIFTIRYAHLYHSPNTIKSKDNIESINFPNSETPDYIDFAYFSFVIGMTFQVSDVTISSKKVRRYVLLHSLISFVFNTIIVALTVNTIASISK</sequence>
<dbReference type="OrthoDB" id="64737at2"/>
<evidence type="ECO:0000313" key="3">
    <source>
        <dbReference type="Proteomes" id="UP000287527"/>
    </source>
</evidence>
<comment type="caution">
    <text evidence="2">The sequence shown here is derived from an EMBL/GenBank/DDBJ whole genome shotgun (WGS) entry which is preliminary data.</text>
</comment>
<dbReference type="EMBL" id="SBII01000020">
    <property type="protein sequence ID" value="RWW91651.1"/>
    <property type="molecule type" value="Genomic_DNA"/>
</dbReference>
<dbReference type="Pfam" id="PF07077">
    <property type="entry name" value="DUF1345"/>
    <property type="match status" value="1"/>
</dbReference>
<name>A0A444GKY6_9FLAO</name>